<comment type="caution">
    <text evidence="1">The sequence shown here is derived from an EMBL/GenBank/DDBJ whole genome shotgun (WGS) entry which is preliminary data.</text>
</comment>
<evidence type="ECO:0000313" key="1">
    <source>
        <dbReference type="EMBL" id="MFM0102634.1"/>
    </source>
</evidence>
<dbReference type="EMBL" id="JAQQDW010000004">
    <property type="protein sequence ID" value="MFM0102634.1"/>
    <property type="molecule type" value="Genomic_DNA"/>
</dbReference>
<organism evidence="1 2">
    <name type="scientific">Paraburkholderia rhynchosiae</name>
    <dbReference type="NCBI Taxonomy" id="487049"/>
    <lineage>
        <taxon>Bacteria</taxon>
        <taxon>Pseudomonadati</taxon>
        <taxon>Pseudomonadota</taxon>
        <taxon>Betaproteobacteria</taxon>
        <taxon>Burkholderiales</taxon>
        <taxon>Burkholderiaceae</taxon>
        <taxon>Paraburkholderia</taxon>
    </lineage>
</organism>
<feature type="non-terminal residue" evidence="1">
    <location>
        <position position="1"/>
    </location>
</feature>
<sequence length="99" mass="10234">APGGGGGAGGGGGPRPPGAPPPPQWRGWICIVLGIGLFIVCAAYIGLLPATFAIVFVSALGDQRNTVKDAFWLAIAVCVVCVIVFWWGLKIQLPLVHWG</sequence>
<reference evidence="1 2" key="1">
    <citation type="journal article" date="2024" name="Chem. Sci.">
        <title>Discovery of megapolipeptins by genome mining of a Burkholderiales bacteria collection.</title>
        <authorList>
            <person name="Paulo B.S."/>
            <person name="Recchia M.J.J."/>
            <person name="Lee S."/>
            <person name="Fergusson C.H."/>
            <person name="Romanowski S.B."/>
            <person name="Hernandez A."/>
            <person name="Krull N."/>
            <person name="Liu D.Y."/>
            <person name="Cavanagh H."/>
            <person name="Bos A."/>
            <person name="Gray C.A."/>
            <person name="Murphy B.T."/>
            <person name="Linington R.G."/>
            <person name="Eustaquio A.S."/>
        </authorList>
    </citation>
    <scope>NUCLEOTIDE SEQUENCE [LARGE SCALE GENOMIC DNA]</scope>
    <source>
        <strain evidence="1 2">RL18-126-BIB-B</strain>
    </source>
</reference>
<protein>
    <submittedName>
        <fullName evidence="1">Tripartite tricarboxylate transporter TctB family protein</fullName>
    </submittedName>
</protein>
<name>A0ACC7N691_9BURK</name>
<keyword evidence="2" id="KW-1185">Reference proteome</keyword>
<gene>
    <name evidence="1" type="ORF">PQR01_03795</name>
</gene>
<evidence type="ECO:0000313" key="2">
    <source>
        <dbReference type="Proteomes" id="UP001629235"/>
    </source>
</evidence>
<proteinExistence type="predicted"/>
<dbReference type="Proteomes" id="UP001629235">
    <property type="component" value="Unassembled WGS sequence"/>
</dbReference>
<accession>A0ACC7N691</accession>